<dbReference type="EMBL" id="JASVWF010000006">
    <property type="protein sequence ID" value="MDL5158942.1"/>
    <property type="molecule type" value="Genomic_DNA"/>
</dbReference>
<evidence type="ECO:0000313" key="3">
    <source>
        <dbReference type="Proteomes" id="UP001231924"/>
    </source>
</evidence>
<keyword evidence="3" id="KW-1185">Reference proteome</keyword>
<evidence type="ECO:0000256" key="1">
    <source>
        <dbReference type="SAM" id="MobiDB-lite"/>
    </source>
</evidence>
<proteinExistence type="predicted"/>
<feature type="region of interest" description="Disordered" evidence="1">
    <location>
        <begin position="48"/>
        <end position="110"/>
    </location>
</feature>
<name>A0ABT7MGE5_9PSEU</name>
<protein>
    <submittedName>
        <fullName evidence="2">Uncharacterized protein</fullName>
    </submittedName>
</protein>
<accession>A0ABT7MGE5</accession>
<dbReference type="Proteomes" id="UP001231924">
    <property type="component" value="Unassembled WGS sequence"/>
</dbReference>
<sequence length="110" mass="11762">MSEFEDDDPEEGVSDAELGMLRDALAVDPASEPSDALWEHLVSSAISGSAEEVGAPSGEPESEPVEDEVAEDPVVGHEQPWDADQIGAEDDDLGHHEVWSEHHDHHGDGS</sequence>
<feature type="compositionally biased region" description="Acidic residues" evidence="1">
    <location>
        <begin position="60"/>
        <end position="71"/>
    </location>
</feature>
<gene>
    <name evidence="2" type="ORF">QRT03_23440</name>
</gene>
<reference evidence="2 3" key="1">
    <citation type="submission" date="2023-06" db="EMBL/GenBank/DDBJ databases">
        <title>Actinomycetospora Odt1-22.</title>
        <authorList>
            <person name="Supong K."/>
        </authorList>
    </citation>
    <scope>NUCLEOTIDE SEQUENCE [LARGE SCALE GENOMIC DNA]</scope>
    <source>
        <strain evidence="2 3">Odt1-22</strain>
    </source>
</reference>
<evidence type="ECO:0000313" key="2">
    <source>
        <dbReference type="EMBL" id="MDL5158942.1"/>
    </source>
</evidence>
<organism evidence="2 3">
    <name type="scientific">Actinomycetospora termitidis</name>
    <dbReference type="NCBI Taxonomy" id="3053470"/>
    <lineage>
        <taxon>Bacteria</taxon>
        <taxon>Bacillati</taxon>
        <taxon>Actinomycetota</taxon>
        <taxon>Actinomycetes</taxon>
        <taxon>Pseudonocardiales</taxon>
        <taxon>Pseudonocardiaceae</taxon>
        <taxon>Actinomycetospora</taxon>
    </lineage>
</organism>
<dbReference type="RefSeq" id="WP_286055504.1">
    <property type="nucleotide sequence ID" value="NZ_JASVWF010000006.1"/>
</dbReference>
<feature type="compositionally biased region" description="Basic and acidic residues" evidence="1">
    <location>
        <begin position="93"/>
        <end position="110"/>
    </location>
</feature>
<comment type="caution">
    <text evidence="2">The sequence shown here is derived from an EMBL/GenBank/DDBJ whole genome shotgun (WGS) entry which is preliminary data.</text>
</comment>